<feature type="region of interest" description="Disordered" evidence="1">
    <location>
        <begin position="844"/>
        <end position="863"/>
    </location>
</feature>
<protein>
    <submittedName>
        <fullName evidence="3">Uncharacterized protein</fullName>
    </submittedName>
</protein>
<feature type="transmembrane region" description="Helical" evidence="2">
    <location>
        <begin position="256"/>
        <end position="275"/>
    </location>
</feature>
<dbReference type="EMBL" id="QFNY01000116">
    <property type="protein sequence ID" value="PZP00680.1"/>
    <property type="molecule type" value="Genomic_DNA"/>
</dbReference>
<feature type="non-terminal residue" evidence="3">
    <location>
        <position position="979"/>
    </location>
</feature>
<evidence type="ECO:0000313" key="4">
    <source>
        <dbReference type="Proteomes" id="UP000249451"/>
    </source>
</evidence>
<feature type="compositionally biased region" description="Gly residues" evidence="1">
    <location>
        <begin position="495"/>
        <end position="510"/>
    </location>
</feature>
<accession>A0A2W5B7X3</accession>
<dbReference type="Proteomes" id="UP000249451">
    <property type="component" value="Unassembled WGS sequence"/>
</dbReference>
<dbReference type="AlphaFoldDB" id="A0A2W5B7X3"/>
<feature type="compositionally biased region" description="Low complexity" evidence="1">
    <location>
        <begin position="484"/>
        <end position="494"/>
    </location>
</feature>
<feature type="transmembrane region" description="Helical" evidence="2">
    <location>
        <begin position="119"/>
        <end position="138"/>
    </location>
</feature>
<feature type="region of interest" description="Disordered" evidence="1">
    <location>
        <begin position="806"/>
        <end position="826"/>
    </location>
</feature>
<feature type="compositionally biased region" description="Low complexity" evidence="1">
    <location>
        <begin position="918"/>
        <end position="946"/>
    </location>
</feature>
<keyword evidence="2" id="KW-1133">Transmembrane helix</keyword>
<name>A0A2W5B7X3_9CORY</name>
<feature type="region of interest" description="Disordered" evidence="1">
    <location>
        <begin position="562"/>
        <end position="586"/>
    </location>
</feature>
<feature type="region of interest" description="Disordered" evidence="1">
    <location>
        <begin position="874"/>
        <end position="979"/>
    </location>
</feature>
<feature type="region of interest" description="Disordered" evidence="1">
    <location>
        <begin position="621"/>
        <end position="645"/>
    </location>
</feature>
<organism evidence="3 4">
    <name type="scientific">Corynebacterium urealyticum</name>
    <dbReference type="NCBI Taxonomy" id="43771"/>
    <lineage>
        <taxon>Bacteria</taxon>
        <taxon>Bacillati</taxon>
        <taxon>Actinomycetota</taxon>
        <taxon>Actinomycetes</taxon>
        <taxon>Mycobacteriales</taxon>
        <taxon>Corynebacteriaceae</taxon>
        <taxon>Corynebacterium</taxon>
    </lineage>
</organism>
<comment type="caution">
    <text evidence="3">The sequence shown here is derived from an EMBL/GenBank/DDBJ whole genome shotgun (WGS) entry which is preliminary data.</text>
</comment>
<feature type="transmembrane region" description="Helical" evidence="2">
    <location>
        <begin position="320"/>
        <end position="343"/>
    </location>
</feature>
<feature type="transmembrane region" description="Helical" evidence="2">
    <location>
        <begin position="36"/>
        <end position="62"/>
    </location>
</feature>
<proteinExistence type="predicted"/>
<sequence>MSVVSELGIKDKWGTNLGDYQVQYDVGLLDMVGHGLALIVTIIYATMVQPLGALSAALLNQVANPQTYLGMLEKAYVWLLKPVLSLVSPLTMGVLVASLTLLVMFFRRSTLNSQPNGQLIQNALSSYFVIIFATWLLMNPFKLLRWAFETLQSVINDVTQGLTASSMDGSMTANYLTTVTQLINFGGVLNESGSSTWSNALRAGRDLKDVPQLVDHISKVNPGSIFSALSAGGAGIAMMAFSIVCFFLMVFYLFELAWRTAAVPFFMYYGAYNFRRMDLIWETLGRIGSYFGMTAIVALSAVAGPVLATGVIAELYGNKYAFLQIVTSTLVYALMTWLVWTFMKPTGRVAEMMRLRGKNQWRGYMQRSALLMANDKIQGGTAKLMKLMDKAERAVIKATTGITVPEGVPTSTTMMAGRMEKMSNMAGDTVSNELPRGKESDMKAIEAVPASARQTAFDSAESAKTVPSVGKSSKLSKISDAAKKATAALPAGKSSGSGSGSGSKGSGLSGAAGAVAGALGSGSGSSSSAAGKAASDAAAGAAGGGASGAASAAVSAVAGALTSGKSDKEAPPEVIDGEVVSVDDVPDVGMGNSLNFPEAGDEEGVAQYQMQYMGSTGQFDGADSAHKAAGMDGSAMVGHEPSPQAEPVAEVSPEQVRFQDRLDDAARPVFYAAGDTDGAAAREMVDPRVPLTEQMRDDIEADPDRGFADQESVKDMSMPAGVEVFGGKAVWTNPDTAEMVALSGEVPAGTPDTVTRQAMMDHAEAIVDPRLREIFIVEHGLDHDEDDIVDAEVVDEPDDVAQTVTVSGDEATQEAAPQGQETTPEAMMVSAQAEPVHTVGEGFVDDDATVTPQPTAHSFGPATMGEAGLAAMNASERAAQPDQPAQPAQPVQPEQSPQPVQPAQTNQAVPVSDVQAQSETSEISDTSSSTAQPAAQPAPETVAAPALSARAVSEDTAKRMQREYTESVRAAEQPAPAST</sequence>
<evidence type="ECO:0000256" key="2">
    <source>
        <dbReference type="SAM" id="Phobius"/>
    </source>
</evidence>
<gene>
    <name evidence="3" type="ORF">DI609_05860</name>
</gene>
<feature type="transmembrane region" description="Helical" evidence="2">
    <location>
        <begin position="225"/>
        <end position="250"/>
    </location>
</feature>
<feature type="transmembrane region" description="Helical" evidence="2">
    <location>
        <begin position="287"/>
        <end position="308"/>
    </location>
</feature>
<feature type="compositionally biased region" description="Basic and acidic residues" evidence="1">
    <location>
        <begin position="952"/>
        <end position="966"/>
    </location>
</feature>
<feature type="compositionally biased region" description="Polar residues" evidence="1">
    <location>
        <begin position="905"/>
        <end position="917"/>
    </location>
</feature>
<keyword evidence="2" id="KW-0472">Membrane</keyword>
<reference evidence="3 4" key="1">
    <citation type="submission" date="2017-11" db="EMBL/GenBank/DDBJ databases">
        <title>Infants hospitalized years apart are colonized by the same room-sourced microbial strains.</title>
        <authorList>
            <person name="Brooks B."/>
            <person name="Olm M.R."/>
            <person name="Firek B.A."/>
            <person name="Baker R."/>
            <person name="Thomas B.C."/>
            <person name="Morowitz M.J."/>
            <person name="Banfield J.F."/>
        </authorList>
    </citation>
    <scope>NUCLEOTIDE SEQUENCE [LARGE SCALE GENOMIC DNA]</scope>
    <source>
        <strain evidence="3">S2_012_000_R3_87</strain>
    </source>
</reference>
<evidence type="ECO:0000313" key="3">
    <source>
        <dbReference type="EMBL" id="PZP00680.1"/>
    </source>
</evidence>
<evidence type="ECO:0000256" key="1">
    <source>
        <dbReference type="SAM" id="MobiDB-lite"/>
    </source>
</evidence>
<keyword evidence="2" id="KW-0812">Transmembrane</keyword>
<feature type="compositionally biased region" description="Low complexity" evidence="1">
    <location>
        <begin position="878"/>
        <end position="904"/>
    </location>
</feature>
<feature type="transmembrane region" description="Helical" evidence="2">
    <location>
        <begin position="83"/>
        <end position="107"/>
    </location>
</feature>
<feature type="region of interest" description="Disordered" evidence="1">
    <location>
        <begin position="456"/>
        <end position="510"/>
    </location>
</feature>